<evidence type="ECO:0000259" key="9">
    <source>
        <dbReference type="PROSITE" id="PS50893"/>
    </source>
</evidence>
<feature type="domain" description="ABC transmembrane type-1" evidence="10">
    <location>
        <begin position="79"/>
        <end position="217"/>
    </location>
</feature>
<dbReference type="InterPro" id="IPR003439">
    <property type="entry name" value="ABC_transporter-like_ATP-bd"/>
</dbReference>
<dbReference type="GO" id="GO:0016887">
    <property type="term" value="F:ATP hydrolysis activity"/>
    <property type="evidence" value="ECO:0007669"/>
    <property type="project" value="InterPro"/>
</dbReference>
<dbReference type="OrthoDB" id="6500128at2759"/>
<comment type="subcellular location">
    <subcellularLocation>
        <location evidence="1">Membrane</location>
        <topology evidence="1">Multi-pass membrane protein</topology>
    </subcellularLocation>
</comment>
<dbReference type="PROSITE" id="PS50929">
    <property type="entry name" value="ABC_TM1F"/>
    <property type="match status" value="1"/>
</dbReference>
<dbReference type="GO" id="GO:0090374">
    <property type="term" value="P:oligopeptide export from mitochondrion"/>
    <property type="evidence" value="ECO:0007669"/>
    <property type="project" value="TreeGrafter"/>
</dbReference>
<keyword evidence="6 8" id="KW-1133">Transmembrane helix</keyword>
<dbReference type="PANTHER" id="PTHR43394:SF1">
    <property type="entry name" value="ATP-BINDING CASSETTE SUB-FAMILY B MEMBER 10, MITOCHONDRIAL"/>
    <property type="match status" value="1"/>
</dbReference>
<dbReference type="Gene3D" id="3.40.50.300">
    <property type="entry name" value="P-loop containing nucleotide triphosphate hydrolases"/>
    <property type="match status" value="1"/>
</dbReference>
<name>A0A814T376_9BILA</name>
<dbReference type="InterPro" id="IPR027417">
    <property type="entry name" value="P-loop_NTPase"/>
</dbReference>
<dbReference type="FunFam" id="3.40.50.300:FF:000836">
    <property type="entry name" value="ABC transporter B family member 25"/>
    <property type="match status" value="1"/>
</dbReference>
<evidence type="ECO:0000256" key="6">
    <source>
        <dbReference type="ARBA" id="ARBA00022989"/>
    </source>
</evidence>
<dbReference type="AlphaFoldDB" id="A0A814T376"/>
<comment type="caution">
    <text evidence="11">The sequence shown here is derived from an EMBL/GenBank/DDBJ whole genome shotgun (WGS) entry which is preliminary data.</text>
</comment>
<feature type="transmembrane region" description="Helical" evidence="8">
    <location>
        <begin position="200"/>
        <end position="217"/>
    </location>
</feature>
<dbReference type="SMART" id="SM00382">
    <property type="entry name" value="AAA"/>
    <property type="match status" value="1"/>
</dbReference>
<feature type="non-terminal residue" evidence="11">
    <location>
        <position position="1"/>
    </location>
</feature>
<evidence type="ECO:0000313" key="13">
    <source>
        <dbReference type="Proteomes" id="UP000663829"/>
    </source>
</evidence>
<dbReference type="SUPFAM" id="SSF90123">
    <property type="entry name" value="ABC transporter transmembrane region"/>
    <property type="match status" value="1"/>
</dbReference>
<feature type="transmembrane region" description="Helical" evidence="8">
    <location>
        <begin position="175"/>
        <end position="194"/>
    </location>
</feature>
<gene>
    <name evidence="11" type="ORF">GPM918_LOCUS21431</name>
    <name evidence="12" type="ORF">SRO942_LOCUS21428</name>
</gene>
<keyword evidence="2" id="KW-0813">Transport</keyword>
<keyword evidence="4" id="KW-0547">Nucleotide-binding</keyword>
<keyword evidence="5" id="KW-0067">ATP-binding</keyword>
<dbReference type="PROSITE" id="PS00211">
    <property type="entry name" value="ABC_TRANSPORTER_1"/>
    <property type="match status" value="1"/>
</dbReference>
<dbReference type="PANTHER" id="PTHR43394">
    <property type="entry name" value="ATP-DEPENDENT PERMEASE MDL1, MITOCHONDRIAL"/>
    <property type="match status" value="1"/>
</dbReference>
<accession>A0A814T376</accession>
<dbReference type="InterPro" id="IPR003593">
    <property type="entry name" value="AAA+_ATPase"/>
</dbReference>
<dbReference type="GO" id="GO:0015421">
    <property type="term" value="F:ABC-type oligopeptide transporter activity"/>
    <property type="evidence" value="ECO:0007669"/>
    <property type="project" value="TreeGrafter"/>
</dbReference>
<evidence type="ECO:0000256" key="5">
    <source>
        <dbReference type="ARBA" id="ARBA00022840"/>
    </source>
</evidence>
<dbReference type="InterPro" id="IPR011527">
    <property type="entry name" value="ABC1_TM_dom"/>
</dbReference>
<keyword evidence="3 8" id="KW-0812">Transmembrane</keyword>
<reference evidence="11" key="1">
    <citation type="submission" date="2021-02" db="EMBL/GenBank/DDBJ databases">
        <authorList>
            <person name="Nowell W R."/>
        </authorList>
    </citation>
    <scope>NUCLEOTIDE SEQUENCE</scope>
</reference>
<sequence length="480" mass="53772">FRFANHLDKFLIILGIYVAILDGIGYALLLLTFGYLADVFVHQTISFCDFDLVKLNRTCPYGLTLNKYNFNRYYKLCYIDLRVTNLPLSKDLNKEIRPILLALLGIGCVLFILSYLRHLALSLSCERQIFKIREKLFRSILHKKIAYFDMNKSGEFYTLLSNNVDKIHDGIGDKLGFIVSGVTMPIAGCIIALIKSWQLTVILLSIVPLLVAMLWVLKISPEDSSDVDLPEENKQLHLNGSIKFESVHFVYPSRTDEKVLHGINFTAEQGQTIALCGSSGSGKSTIIQLLLKFYEPTEGKILIDGRSIDAYDTSLLRKSIGVVSQEPILFGTTIYQNIKYGNGNLTREQIEEAAKNANAHDFIMDLPDKYDTVVGEGGVHLSGGEKQRICIARAIVGNPKILLLDEATSALDNMSELFVQNALERVSKGVVVEEGNQETLMANEQGEFHELIRAQNLFINEEDDIIDENTTVDVNSRGSY</sequence>
<feature type="domain" description="ABC transporter" evidence="9">
    <location>
        <begin position="242"/>
        <end position="478"/>
    </location>
</feature>
<dbReference type="InterPro" id="IPR017871">
    <property type="entry name" value="ABC_transporter-like_CS"/>
</dbReference>
<dbReference type="PROSITE" id="PS50893">
    <property type="entry name" value="ABC_TRANSPORTER_2"/>
    <property type="match status" value="1"/>
</dbReference>
<keyword evidence="13" id="KW-1185">Reference proteome</keyword>
<evidence type="ECO:0000256" key="3">
    <source>
        <dbReference type="ARBA" id="ARBA00022692"/>
    </source>
</evidence>
<dbReference type="Pfam" id="PF00664">
    <property type="entry name" value="ABC_membrane"/>
    <property type="match status" value="1"/>
</dbReference>
<dbReference type="Proteomes" id="UP000663829">
    <property type="component" value="Unassembled WGS sequence"/>
</dbReference>
<dbReference type="Gene3D" id="1.20.1560.10">
    <property type="entry name" value="ABC transporter type 1, transmembrane domain"/>
    <property type="match status" value="1"/>
</dbReference>
<organism evidence="11 13">
    <name type="scientific">Didymodactylos carnosus</name>
    <dbReference type="NCBI Taxonomy" id="1234261"/>
    <lineage>
        <taxon>Eukaryota</taxon>
        <taxon>Metazoa</taxon>
        <taxon>Spiralia</taxon>
        <taxon>Gnathifera</taxon>
        <taxon>Rotifera</taxon>
        <taxon>Eurotatoria</taxon>
        <taxon>Bdelloidea</taxon>
        <taxon>Philodinida</taxon>
        <taxon>Philodinidae</taxon>
        <taxon>Didymodactylos</taxon>
    </lineage>
</organism>
<dbReference type="EMBL" id="CAJNOQ010007047">
    <property type="protein sequence ID" value="CAF1156026.1"/>
    <property type="molecule type" value="Genomic_DNA"/>
</dbReference>
<dbReference type="EMBL" id="CAJOBC010007046">
    <property type="protein sequence ID" value="CAF3919479.1"/>
    <property type="molecule type" value="Genomic_DNA"/>
</dbReference>
<keyword evidence="7 8" id="KW-0472">Membrane</keyword>
<evidence type="ECO:0000256" key="4">
    <source>
        <dbReference type="ARBA" id="ARBA00022741"/>
    </source>
</evidence>
<evidence type="ECO:0000259" key="10">
    <source>
        <dbReference type="PROSITE" id="PS50929"/>
    </source>
</evidence>
<evidence type="ECO:0000256" key="8">
    <source>
        <dbReference type="SAM" id="Phobius"/>
    </source>
</evidence>
<feature type="transmembrane region" description="Helical" evidence="8">
    <location>
        <begin position="96"/>
        <end position="116"/>
    </location>
</feature>
<evidence type="ECO:0000256" key="2">
    <source>
        <dbReference type="ARBA" id="ARBA00022448"/>
    </source>
</evidence>
<dbReference type="Proteomes" id="UP000681722">
    <property type="component" value="Unassembled WGS sequence"/>
</dbReference>
<evidence type="ECO:0000256" key="1">
    <source>
        <dbReference type="ARBA" id="ARBA00004141"/>
    </source>
</evidence>
<evidence type="ECO:0000256" key="7">
    <source>
        <dbReference type="ARBA" id="ARBA00023136"/>
    </source>
</evidence>
<dbReference type="Pfam" id="PF00005">
    <property type="entry name" value="ABC_tran"/>
    <property type="match status" value="1"/>
</dbReference>
<feature type="transmembrane region" description="Helical" evidence="8">
    <location>
        <begin position="12"/>
        <end position="37"/>
    </location>
</feature>
<evidence type="ECO:0000313" key="11">
    <source>
        <dbReference type="EMBL" id="CAF1156026.1"/>
    </source>
</evidence>
<protein>
    <submittedName>
        <fullName evidence="11">Uncharacterized protein</fullName>
    </submittedName>
</protein>
<dbReference type="GO" id="GO:0005743">
    <property type="term" value="C:mitochondrial inner membrane"/>
    <property type="evidence" value="ECO:0007669"/>
    <property type="project" value="TreeGrafter"/>
</dbReference>
<evidence type="ECO:0000313" key="12">
    <source>
        <dbReference type="EMBL" id="CAF3919479.1"/>
    </source>
</evidence>
<dbReference type="InterPro" id="IPR036640">
    <property type="entry name" value="ABC1_TM_sf"/>
</dbReference>
<dbReference type="GO" id="GO:0005524">
    <property type="term" value="F:ATP binding"/>
    <property type="evidence" value="ECO:0007669"/>
    <property type="project" value="UniProtKB-KW"/>
</dbReference>
<proteinExistence type="predicted"/>
<dbReference type="InterPro" id="IPR039421">
    <property type="entry name" value="Type_1_exporter"/>
</dbReference>
<dbReference type="SUPFAM" id="SSF52540">
    <property type="entry name" value="P-loop containing nucleoside triphosphate hydrolases"/>
    <property type="match status" value="1"/>
</dbReference>